<keyword evidence="6" id="KW-0446">Lipid-binding</keyword>
<evidence type="ECO:0000256" key="8">
    <source>
        <dbReference type="ARBA" id="ARBA00023136"/>
    </source>
</evidence>
<comment type="subcellular location">
    <subcellularLocation>
        <location evidence="1">Membrane</location>
    </subcellularLocation>
    <subcellularLocation>
        <location evidence="9">Mitochondrion outer membrane</location>
        <topology evidence="9">Peripheral membrane protein</topology>
        <orientation evidence="9">Cytoplasmic side</orientation>
    </subcellularLocation>
    <subcellularLocation>
        <location evidence="9">Endoplasmic reticulum membrane</location>
        <topology evidence="9">Peripheral membrane protein</topology>
        <orientation evidence="9">Cytoplasmic side</orientation>
    </subcellularLocation>
    <text evidence="9">The ERMES/MDM complex localizes to a few discrete foci (around 10 per single cell), that represent mitochondria-endoplasmic reticulum junctions. These foci are often found next to mtDNA nucleoids.</text>
</comment>
<dbReference type="GO" id="GO:1990456">
    <property type="term" value="P:mitochondrion-endoplasmic reticulum membrane tethering"/>
    <property type="evidence" value="ECO:0007669"/>
    <property type="project" value="TreeGrafter"/>
</dbReference>
<dbReference type="Pfam" id="PF26544">
    <property type="entry name" value="Mdm12"/>
    <property type="match status" value="2"/>
</dbReference>
<evidence type="ECO:0000259" key="11">
    <source>
        <dbReference type="PROSITE" id="PS51847"/>
    </source>
</evidence>
<proteinExistence type="inferred from homology"/>
<dbReference type="HAMAP" id="MF_03104">
    <property type="entry name" value="Mdm12"/>
    <property type="match status" value="1"/>
</dbReference>
<feature type="domain" description="SMP-LTD" evidence="11">
    <location>
        <begin position="83"/>
        <end position="467"/>
    </location>
</feature>
<dbReference type="InterPro" id="IPR031468">
    <property type="entry name" value="SMP_LBD"/>
</dbReference>
<dbReference type="AlphaFoldDB" id="A0A139I8K5"/>
<comment type="similarity">
    <text evidence="9">Belongs to the MDM12 family.</text>
</comment>
<dbReference type="Proteomes" id="UP000073492">
    <property type="component" value="Unassembled WGS sequence"/>
</dbReference>
<evidence type="ECO:0000313" key="12">
    <source>
        <dbReference type="EMBL" id="KXT11026.1"/>
    </source>
</evidence>
<name>A0A139I8K5_9PEZI</name>
<keyword evidence="5" id="KW-0445">Lipid transport</keyword>
<keyword evidence="8 9" id="KW-0472">Membrane</keyword>
<dbReference type="InterPro" id="IPR027532">
    <property type="entry name" value="Mdm12"/>
</dbReference>
<evidence type="ECO:0000256" key="1">
    <source>
        <dbReference type="ARBA" id="ARBA00004370"/>
    </source>
</evidence>
<comment type="caution">
    <text evidence="12">The sequence shown here is derived from an EMBL/GenBank/DDBJ whole genome shotgun (WGS) entry which is preliminary data.</text>
</comment>
<dbReference type="GO" id="GO:0008289">
    <property type="term" value="F:lipid binding"/>
    <property type="evidence" value="ECO:0007669"/>
    <property type="project" value="UniProtKB-KW"/>
</dbReference>
<reference evidence="12 13" key="1">
    <citation type="submission" date="2015-07" db="EMBL/GenBank/DDBJ databases">
        <title>Comparative genomics of the Sigatoka disease complex on banana suggests a link between parallel evolutionary changes in Pseudocercospora fijiensis and Pseudocercospora eumusae and increased virulence on the banana host.</title>
        <authorList>
            <person name="Chang T.-C."/>
            <person name="Salvucci A."/>
            <person name="Crous P.W."/>
            <person name="Stergiopoulos I."/>
        </authorList>
    </citation>
    <scope>NUCLEOTIDE SEQUENCE [LARGE SCALE GENOMIC DNA]</scope>
    <source>
        <strain evidence="12 13">CBS 116634</strain>
    </source>
</reference>
<dbReference type="GO" id="GO:0005789">
    <property type="term" value="C:endoplasmic reticulum membrane"/>
    <property type="evidence" value="ECO:0007669"/>
    <property type="project" value="UniProtKB-SubCell"/>
</dbReference>
<keyword evidence="13" id="KW-1185">Reference proteome</keyword>
<evidence type="ECO:0000256" key="10">
    <source>
        <dbReference type="SAM" id="MobiDB-lite"/>
    </source>
</evidence>
<evidence type="ECO:0000256" key="4">
    <source>
        <dbReference type="ARBA" id="ARBA00022824"/>
    </source>
</evidence>
<dbReference type="PANTHER" id="PTHR28204:SF1">
    <property type="entry name" value="MITOCHONDRIAL DISTRIBUTION AND MORPHOLOGY PROTEIN 12"/>
    <property type="match status" value="1"/>
</dbReference>
<organism evidence="12 13">
    <name type="scientific">Pseudocercospora musae</name>
    <dbReference type="NCBI Taxonomy" id="113226"/>
    <lineage>
        <taxon>Eukaryota</taxon>
        <taxon>Fungi</taxon>
        <taxon>Dikarya</taxon>
        <taxon>Ascomycota</taxon>
        <taxon>Pezizomycotina</taxon>
        <taxon>Dothideomycetes</taxon>
        <taxon>Dothideomycetidae</taxon>
        <taxon>Mycosphaerellales</taxon>
        <taxon>Mycosphaerellaceae</taxon>
        <taxon>Pseudocercospora</taxon>
    </lineage>
</organism>
<evidence type="ECO:0000313" key="13">
    <source>
        <dbReference type="Proteomes" id="UP000073492"/>
    </source>
</evidence>
<feature type="region of interest" description="Disordered" evidence="10">
    <location>
        <begin position="251"/>
        <end position="285"/>
    </location>
</feature>
<dbReference type="PROSITE" id="PS51847">
    <property type="entry name" value="SMP"/>
    <property type="match status" value="1"/>
</dbReference>
<evidence type="ECO:0000256" key="2">
    <source>
        <dbReference type="ARBA" id="ARBA00022448"/>
    </source>
</evidence>
<keyword evidence="3 9" id="KW-1000">Mitochondrion outer membrane</keyword>
<dbReference type="EMBL" id="LFZO01000223">
    <property type="protein sequence ID" value="KXT11026.1"/>
    <property type="molecule type" value="Genomic_DNA"/>
</dbReference>
<keyword evidence="2" id="KW-0813">Transport</keyword>
<gene>
    <name evidence="9" type="primary">MDM12</name>
    <name evidence="12" type="ORF">AC579_7329</name>
</gene>
<dbReference type="OrthoDB" id="3356905at2759"/>
<protein>
    <recommendedName>
        <fullName evidence="9">Mitochondrial distribution and morphology protein 12</fullName>
    </recommendedName>
    <alternativeName>
        <fullName evidence="9">Mitochondrial inheritance component MDM12</fullName>
    </alternativeName>
</protein>
<evidence type="ECO:0000256" key="5">
    <source>
        <dbReference type="ARBA" id="ARBA00023055"/>
    </source>
</evidence>
<feature type="compositionally biased region" description="Low complexity" evidence="10">
    <location>
        <begin position="264"/>
        <end position="279"/>
    </location>
</feature>
<dbReference type="STRING" id="113226.A0A139I8K5"/>
<dbReference type="PANTHER" id="PTHR28204">
    <property type="entry name" value="MITOCHONDRIAL DISTRIBUTION AND MORPHOLOGY PROTEIN 12"/>
    <property type="match status" value="1"/>
</dbReference>
<dbReference type="GO" id="GO:0015914">
    <property type="term" value="P:phospholipid transport"/>
    <property type="evidence" value="ECO:0007669"/>
    <property type="project" value="TreeGrafter"/>
</dbReference>
<evidence type="ECO:0000256" key="6">
    <source>
        <dbReference type="ARBA" id="ARBA00023121"/>
    </source>
</evidence>
<accession>A0A139I8K5</accession>
<sequence>MLPLAIAESKHWQQMLMRNYCEKSIRARLGSGSLSAAARHTKLGIGIQAFIDNCFNTLKFFPWLQMFMHKNDHMSRLPHPHHMSVDINWEALTGGEDGAALAETIRQFIHERFQSIQLPALIRSVAVHGFEFGKIAPEIIIKDIGDPLPDFYESEEEDSVGEHGDTPNIAHSFPRHQSTSVRHPRGADGPRRQSDLNILHQSGAHNLTRGTTPGILGHTSNLGYFHLPLSAGLPGTHTPLAAVAGAHFQNAHVPPHGGHHHADSFTSVSPSSTATPVSSQDHAYFSQQPGSAVADDLDLSSSSLKHAHPERSPDDLQVVFHATYAGDIKLSLTADVFLDYPMPSFVGIPLKLKITGLTFNGVGILAYIKKRAHLCFLGLEDAEALVGGEPTFDSLDAKTEHESSHDMDSGKVGTLLEDIKIESEMGETDSGKQVLKNVGKIEKFILEQVQRIFEDEFVYPSFWTFLV</sequence>
<evidence type="ECO:0000256" key="7">
    <source>
        <dbReference type="ARBA" id="ARBA00023128"/>
    </source>
</evidence>
<keyword evidence="7 9" id="KW-0496">Mitochondrion</keyword>
<feature type="compositionally biased region" description="Basic and acidic residues" evidence="10">
    <location>
        <begin position="185"/>
        <end position="194"/>
    </location>
</feature>
<dbReference type="CDD" id="cd21672">
    <property type="entry name" value="SMP_Mdm12"/>
    <property type="match status" value="1"/>
</dbReference>
<evidence type="ECO:0000256" key="9">
    <source>
        <dbReference type="HAMAP-Rule" id="MF_03104"/>
    </source>
</evidence>
<comment type="function">
    <text evidence="9">Component of the ERMES/MDM complex, which serves as a molecular tether to connect the endoplasmic reticulum (ER) and mitochondria. Components of this complex are involved in the control of mitochondrial shape and protein biogenesis, and function in nonvesicular lipid trafficking between the ER and mitochondria. MDM12 is required for the interaction of the ER-resident membrane protein MMM1 and the outer mitochondrial membrane-resident beta-barrel protein MDM10. The MDM12-MMM1 subcomplex functions in the major beta-barrel assembly pathway that is responsible for biogenesis of all mitochondrial outer membrane beta-barrel proteins, and acts in a late step after the SAM complex. The MDM10-MDM12-MMM1 subcomplex further acts in the TOM40-specific pathway after the action of the MDM12-MMM1 complex. Essential for establishing and maintaining the structure of mitochondria and maintenance of mtDNA nucleoids.</text>
</comment>
<dbReference type="GO" id="GO:0045040">
    <property type="term" value="P:protein insertion into mitochondrial outer membrane"/>
    <property type="evidence" value="ECO:0007669"/>
    <property type="project" value="UniProtKB-UniRule"/>
</dbReference>
<evidence type="ECO:0000256" key="3">
    <source>
        <dbReference type="ARBA" id="ARBA00022787"/>
    </source>
</evidence>
<keyword evidence="4 9" id="KW-0256">Endoplasmic reticulum</keyword>
<comment type="subunit">
    <text evidence="9">Component of the ER-mitochondria encounter structure (ERMES) or MDM complex, composed of MMM1, MDM10, MDM12 and MDM34. A MMM1 homodimer associates with one molecule of MDM12 on each side in a pairwise head-to-tail manner, and the SMP-LTD domains of MMM1 and MDM12 generate a continuous hydrophobic tunnel for phospholipid trafficking.</text>
</comment>
<dbReference type="GO" id="GO:0032865">
    <property type="term" value="C:ERMES complex"/>
    <property type="evidence" value="ECO:0007669"/>
    <property type="project" value="UniProtKB-UniRule"/>
</dbReference>
<feature type="region of interest" description="Disordered" evidence="10">
    <location>
        <begin position="151"/>
        <end position="194"/>
    </location>
</feature>